<dbReference type="AlphaFoldDB" id="A0A9E2W342"/>
<comment type="caution">
    <text evidence="1">The sequence shown here is derived from an EMBL/GenBank/DDBJ whole genome shotgun (WGS) entry which is preliminary data.</text>
</comment>
<gene>
    <name evidence="1" type="ORF">KTO63_13100</name>
</gene>
<protein>
    <submittedName>
        <fullName evidence="1">SusD/RagB family nutrient-binding outer membrane lipoprotein</fullName>
    </submittedName>
</protein>
<evidence type="ECO:0000313" key="1">
    <source>
        <dbReference type="EMBL" id="MBV4358095.1"/>
    </source>
</evidence>
<name>A0A9E2W342_9BACT</name>
<evidence type="ECO:0000313" key="2">
    <source>
        <dbReference type="Proteomes" id="UP000812270"/>
    </source>
</evidence>
<sequence length="499" mass="56301">MKNYLIYILFIIAISIGQTGCTKFPDSINVNPNAPTNASNAQLLTYAINHMADEIESSYGILYAQHWAELPYTDNSRYTVVSFDFYDIYSQPLENLYTILNAKSYNVNEGSEANQKAVARILKAYYFWQITDRWGDIPYTNALKGKDNLTPTYDKQQDIYTDLFKELKEAVAQIDNGNAVTGDVLYDGDMDKWRMFANSIRMIMALRLSKIDATTGKAQFNDAMQAGVFSDNSESAVYAHLPEANYENYWYTVDEVQNRQWYWTSATLVNYMKPLKDPRLPTFAEKNSHGDYVGVPYGLDGDAIANIKTADVSYTGLHIRSQNAPTFIVTYAELLFAQAEAAKIGWISGGDASAETFYNKGIEASIRQWNRNYLKDYNASGNPPEKNYDPTDTGDTTGLAVLMAQPSVKYSATDALKQIGYQKWVHLYTNGYEAWAEWRRTGYPSLSPAPNNNNIAIPRRQGYPTTEQTINGTNYKAAVSQQSGLNGKDDLTGRIWWDK</sequence>
<accession>A0A9E2W342</accession>
<dbReference type="Proteomes" id="UP000812270">
    <property type="component" value="Unassembled WGS sequence"/>
</dbReference>
<keyword evidence="2" id="KW-1185">Reference proteome</keyword>
<proteinExistence type="predicted"/>
<reference evidence="1" key="1">
    <citation type="submission" date="2021-06" db="EMBL/GenBank/DDBJ databases">
        <authorList>
            <person name="Huq M.A."/>
        </authorList>
    </citation>
    <scope>NUCLEOTIDE SEQUENCE</scope>
    <source>
        <strain evidence="1">MAH-26</strain>
    </source>
</reference>
<dbReference type="InterPro" id="IPR041662">
    <property type="entry name" value="SusD-like_2"/>
</dbReference>
<organism evidence="1 2">
    <name type="scientific">Pinibacter aurantiacus</name>
    <dbReference type="NCBI Taxonomy" id="2851599"/>
    <lineage>
        <taxon>Bacteria</taxon>
        <taxon>Pseudomonadati</taxon>
        <taxon>Bacteroidota</taxon>
        <taxon>Chitinophagia</taxon>
        <taxon>Chitinophagales</taxon>
        <taxon>Chitinophagaceae</taxon>
        <taxon>Pinibacter</taxon>
    </lineage>
</organism>
<dbReference type="EMBL" id="JAHSPG010000009">
    <property type="protein sequence ID" value="MBV4358095.1"/>
    <property type="molecule type" value="Genomic_DNA"/>
</dbReference>
<dbReference type="RefSeq" id="WP_217791767.1">
    <property type="nucleotide sequence ID" value="NZ_JAHSPG010000009.1"/>
</dbReference>
<keyword evidence="1" id="KW-0449">Lipoprotein</keyword>
<dbReference type="Pfam" id="PF12771">
    <property type="entry name" value="SusD-like_2"/>
    <property type="match status" value="1"/>
</dbReference>